<organism evidence="3 4">
    <name type="scientific">Terrilactibacillus laevilacticus</name>
    <dbReference type="NCBI Taxonomy" id="1380157"/>
    <lineage>
        <taxon>Bacteria</taxon>
        <taxon>Bacillati</taxon>
        <taxon>Bacillota</taxon>
        <taxon>Bacilli</taxon>
        <taxon>Bacillales</taxon>
        <taxon>Bacillaceae</taxon>
        <taxon>Terrilactibacillus</taxon>
    </lineage>
</organism>
<reference evidence="4" key="1">
    <citation type="journal article" date="2019" name="Int. J. Syst. Evol. Microbiol.">
        <title>The Global Catalogue of Microorganisms (GCM) 10K type strain sequencing project: providing services to taxonomists for standard genome sequencing and annotation.</title>
        <authorList>
            <consortium name="The Broad Institute Genomics Platform"/>
            <consortium name="The Broad Institute Genome Sequencing Center for Infectious Disease"/>
            <person name="Wu L."/>
            <person name="Ma J."/>
        </authorList>
    </citation>
    <scope>NUCLEOTIDE SEQUENCE [LARGE SCALE GENOMIC DNA]</scope>
    <source>
        <strain evidence="4">TISTR 2241</strain>
    </source>
</reference>
<feature type="domain" description="SH3b" evidence="2">
    <location>
        <begin position="30"/>
        <end position="92"/>
    </location>
</feature>
<sequence>MLKKVFVTLVAMLVLFMGIQMSEPAHAATSKTKYVTASALNVRTGPSTHYRVVTTIKKNQSVRVTETKGSWDRITVGSKTGWASNKYLTTRNLHPPKKPTKVPTKKAVVVKTAVKSAATKTTTMYVTARSLNVRTGPSTRYRVVTTVKKNQAVSVISKGSWDKIKVGSKTGYVSAKYLTTRKPAAPKAPTNYAAKLKTVGSNKQLILVTANGYNTSYAQIHTYEKNSKGQWIPVLSTTGYIGKYGFATQSKMSEGGKRSPIGKYTIGTAFGRYNNPGTKLHYRKTTTDDVWVDDSRSRLYNTWQSKRRTRGQWRSAENMYVSAYNYGFVINYNTKRTPYKGSAIFFHVATGNYHYTLGCTATSQTNVVKILKWLDPKKNPVIIQTPTQELYKY</sequence>
<protein>
    <submittedName>
        <fullName evidence="3">SH3 domain-containing protein</fullName>
    </submittedName>
</protein>
<evidence type="ECO:0000313" key="4">
    <source>
        <dbReference type="Proteomes" id="UP001597458"/>
    </source>
</evidence>
<evidence type="ECO:0000256" key="1">
    <source>
        <dbReference type="SAM" id="SignalP"/>
    </source>
</evidence>
<name>A0ABW5PNE5_9BACI</name>
<dbReference type="Pfam" id="PF08239">
    <property type="entry name" value="SH3_3"/>
    <property type="match status" value="2"/>
</dbReference>
<dbReference type="InterPro" id="IPR003646">
    <property type="entry name" value="SH3-like_bac-type"/>
</dbReference>
<feature type="domain" description="SH3b" evidence="2">
    <location>
        <begin position="121"/>
        <end position="182"/>
    </location>
</feature>
<evidence type="ECO:0000313" key="3">
    <source>
        <dbReference type="EMBL" id="MFD2616107.1"/>
    </source>
</evidence>
<dbReference type="Gene3D" id="2.30.30.40">
    <property type="entry name" value="SH3 Domains"/>
    <property type="match status" value="2"/>
</dbReference>
<comment type="caution">
    <text evidence="3">The sequence shown here is derived from an EMBL/GenBank/DDBJ whole genome shotgun (WGS) entry which is preliminary data.</text>
</comment>
<dbReference type="SMART" id="SM00287">
    <property type="entry name" value="SH3b"/>
    <property type="match status" value="2"/>
</dbReference>
<dbReference type="RefSeq" id="WP_141190766.1">
    <property type="nucleotide sequence ID" value="NZ_JBHUMR010000006.1"/>
</dbReference>
<dbReference type="EMBL" id="JBHUMR010000006">
    <property type="protein sequence ID" value="MFD2616107.1"/>
    <property type="molecule type" value="Genomic_DNA"/>
</dbReference>
<dbReference type="PROSITE" id="PS51781">
    <property type="entry name" value="SH3B"/>
    <property type="match status" value="2"/>
</dbReference>
<dbReference type="PANTHER" id="PTHR38589">
    <property type="entry name" value="BLR0621 PROTEIN"/>
    <property type="match status" value="1"/>
</dbReference>
<accession>A0ABW5PNE5</accession>
<keyword evidence="4" id="KW-1185">Reference proteome</keyword>
<dbReference type="PANTHER" id="PTHR38589:SF1">
    <property type="entry name" value="BLR0621 PROTEIN"/>
    <property type="match status" value="1"/>
</dbReference>
<feature type="signal peptide" evidence="1">
    <location>
        <begin position="1"/>
        <end position="27"/>
    </location>
</feature>
<evidence type="ECO:0000259" key="2">
    <source>
        <dbReference type="PROSITE" id="PS51781"/>
    </source>
</evidence>
<feature type="chain" id="PRO_5046558960" evidence="1">
    <location>
        <begin position="28"/>
        <end position="393"/>
    </location>
</feature>
<keyword evidence="1" id="KW-0732">Signal</keyword>
<proteinExistence type="predicted"/>
<dbReference type="Proteomes" id="UP001597458">
    <property type="component" value="Unassembled WGS sequence"/>
</dbReference>
<gene>
    <name evidence="3" type="ORF">ACFSTF_02060</name>
</gene>